<feature type="transmembrane region" description="Helical" evidence="14">
    <location>
        <begin position="285"/>
        <end position="307"/>
    </location>
</feature>
<dbReference type="GO" id="GO:0008495">
    <property type="term" value="F:protoheme IX farnesyltransferase activity"/>
    <property type="evidence" value="ECO:0007669"/>
    <property type="project" value="UniProtKB-UniRule"/>
</dbReference>
<keyword evidence="6 14" id="KW-0812">Transmembrane</keyword>
<dbReference type="OrthoDB" id="9814417at2"/>
<evidence type="ECO:0000256" key="3">
    <source>
        <dbReference type="ARBA" id="ARBA00012292"/>
    </source>
</evidence>
<evidence type="ECO:0000313" key="15">
    <source>
        <dbReference type="EMBL" id="MXO57445.1"/>
    </source>
</evidence>
<dbReference type="CDD" id="cd13957">
    <property type="entry name" value="PT_UbiA_Cox10"/>
    <property type="match status" value="1"/>
</dbReference>
<sequence>MTTPAPTSDAAAAVQALPAEWRDFFALTKPRVMTLVIFTGLCGMLAAPGNIHPVLGFTAIFCIAIGAGGAAALNQWWEADIDAGMKRTAARPLPAGRMQRTDARDFGLLLSATSVGVLGLAAGWLAASILAISIFYYAVIYTIWLKPRTPQNIVIGGGAGAFPPMIGWIAVTGDITLMPVLLFAIIFMWTPPHFWALALFMQSDYAKVGIPMMPVVKGQASTRKQILVYSILLVPLAATPWFIGGTTALFGIIALVLSLAFLALALPVSFRRSENGDAMKPEKRLFAFSIIYLFALFAALVADRVAFYQGWIS</sequence>
<dbReference type="PANTHER" id="PTHR43448">
    <property type="entry name" value="PROTOHEME IX FARNESYLTRANSFERASE, MITOCHONDRIAL"/>
    <property type="match status" value="1"/>
</dbReference>
<keyword evidence="5 14" id="KW-0808">Transferase</keyword>
<dbReference type="GO" id="GO:0005886">
    <property type="term" value="C:plasma membrane"/>
    <property type="evidence" value="ECO:0007669"/>
    <property type="project" value="UniProtKB-SubCell"/>
</dbReference>
<evidence type="ECO:0000256" key="12">
    <source>
        <dbReference type="ARBA" id="ARBA00042475"/>
    </source>
</evidence>
<dbReference type="PROSITE" id="PS00943">
    <property type="entry name" value="UBIA"/>
    <property type="match status" value="1"/>
</dbReference>
<evidence type="ECO:0000256" key="1">
    <source>
        <dbReference type="ARBA" id="ARBA00004651"/>
    </source>
</evidence>
<organism evidence="15 16">
    <name type="scientific">Pontixanthobacter gangjinensis</name>
    <dbReference type="NCBI Taxonomy" id="1028742"/>
    <lineage>
        <taxon>Bacteria</taxon>
        <taxon>Pseudomonadati</taxon>
        <taxon>Pseudomonadota</taxon>
        <taxon>Alphaproteobacteria</taxon>
        <taxon>Sphingomonadales</taxon>
        <taxon>Erythrobacteraceae</taxon>
        <taxon>Pontixanthobacter</taxon>
    </lineage>
</organism>
<comment type="miscellaneous">
    <text evidence="14">Carbon 2 of the heme B porphyrin ring is defined according to the Fischer nomenclature.</text>
</comment>
<comment type="caution">
    <text evidence="15">The sequence shown here is derived from an EMBL/GenBank/DDBJ whole genome shotgun (WGS) entry which is preliminary data.</text>
</comment>
<reference evidence="15 16" key="1">
    <citation type="submission" date="2019-12" db="EMBL/GenBank/DDBJ databases">
        <title>Genomic-based taxomic classification of the family Erythrobacteraceae.</title>
        <authorList>
            <person name="Xu L."/>
        </authorList>
    </citation>
    <scope>NUCLEOTIDE SEQUENCE [LARGE SCALE GENOMIC DNA]</scope>
    <source>
        <strain evidence="15 16">JCM 17802</strain>
    </source>
</reference>
<dbReference type="HAMAP" id="MF_00154">
    <property type="entry name" value="CyoE_CtaB"/>
    <property type="match status" value="1"/>
</dbReference>
<evidence type="ECO:0000256" key="10">
    <source>
        <dbReference type="ARBA" id="ARBA00030253"/>
    </source>
</evidence>
<comment type="subcellular location">
    <subcellularLocation>
        <location evidence="1 14">Cell membrane</location>
        <topology evidence="1 14">Multi-pass membrane protein</topology>
    </subcellularLocation>
</comment>
<feature type="transmembrane region" description="Helical" evidence="14">
    <location>
        <begin position="32"/>
        <end position="51"/>
    </location>
</feature>
<dbReference type="NCBIfam" id="NF003349">
    <property type="entry name" value="PRK04375.1-2"/>
    <property type="match status" value="1"/>
</dbReference>
<dbReference type="InterPro" id="IPR044878">
    <property type="entry name" value="UbiA_sf"/>
</dbReference>
<feature type="transmembrane region" description="Helical" evidence="14">
    <location>
        <begin position="249"/>
        <end position="270"/>
    </location>
</feature>
<evidence type="ECO:0000313" key="16">
    <source>
        <dbReference type="Proteomes" id="UP000468943"/>
    </source>
</evidence>
<feature type="transmembrane region" description="Helical" evidence="14">
    <location>
        <begin position="226"/>
        <end position="243"/>
    </location>
</feature>
<feature type="transmembrane region" description="Helical" evidence="14">
    <location>
        <begin position="177"/>
        <end position="200"/>
    </location>
</feature>
<evidence type="ECO:0000256" key="2">
    <source>
        <dbReference type="ARBA" id="ARBA00004919"/>
    </source>
</evidence>
<dbReference type="AlphaFoldDB" id="A0A6I4SNQ5"/>
<comment type="function">
    <text evidence="14">Converts heme B (protoheme IX) to heme O by substitution of the vinyl group on carbon 2 of heme B porphyrin ring with a hydroxyethyl farnesyl side group.</text>
</comment>
<dbReference type="Pfam" id="PF01040">
    <property type="entry name" value="UbiA"/>
    <property type="match status" value="1"/>
</dbReference>
<evidence type="ECO:0000256" key="4">
    <source>
        <dbReference type="ARBA" id="ARBA00022475"/>
    </source>
</evidence>
<dbReference type="InterPro" id="IPR030470">
    <property type="entry name" value="UbiA_prenylTrfase_CS"/>
</dbReference>
<dbReference type="EMBL" id="WTYS01000001">
    <property type="protein sequence ID" value="MXO57445.1"/>
    <property type="molecule type" value="Genomic_DNA"/>
</dbReference>
<name>A0A6I4SNQ5_9SPHN</name>
<comment type="catalytic activity">
    <reaction evidence="13 14">
        <text>heme b + (2E,6E)-farnesyl diphosphate + H2O = Fe(II)-heme o + diphosphate</text>
        <dbReference type="Rhea" id="RHEA:28070"/>
        <dbReference type="ChEBI" id="CHEBI:15377"/>
        <dbReference type="ChEBI" id="CHEBI:33019"/>
        <dbReference type="ChEBI" id="CHEBI:60344"/>
        <dbReference type="ChEBI" id="CHEBI:60530"/>
        <dbReference type="ChEBI" id="CHEBI:175763"/>
        <dbReference type="EC" id="2.5.1.141"/>
    </reaction>
</comment>
<keyword evidence="16" id="KW-1185">Reference proteome</keyword>
<proteinExistence type="inferred from homology"/>
<dbReference type="UniPathway" id="UPA00834">
    <property type="reaction ID" value="UER00712"/>
</dbReference>
<dbReference type="Proteomes" id="UP000468943">
    <property type="component" value="Unassembled WGS sequence"/>
</dbReference>
<keyword evidence="9 14" id="KW-0472">Membrane</keyword>
<dbReference type="Gene3D" id="1.10.357.140">
    <property type="entry name" value="UbiA prenyltransferase"/>
    <property type="match status" value="1"/>
</dbReference>
<dbReference type="GO" id="GO:0048034">
    <property type="term" value="P:heme O biosynthetic process"/>
    <property type="evidence" value="ECO:0007669"/>
    <property type="project" value="UniProtKB-UniRule"/>
</dbReference>
<evidence type="ECO:0000256" key="5">
    <source>
        <dbReference type="ARBA" id="ARBA00022679"/>
    </source>
</evidence>
<protein>
    <recommendedName>
        <fullName evidence="11 14">Protoheme IX farnesyltransferase</fullName>
        <ecNumber evidence="3 14">2.5.1.141</ecNumber>
    </recommendedName>
    <alternativeName>
        <fullName evidence="12 14">Heme B farnesyltransferase</fullName>
    </alternativeName>
    <alternativeName>
        <fullName evidence="10 14">Heme O synthase</fullName>
    </alternativeName>
</protein>
<evidence type="ECO:0000256" key="13">
    <source>
        <dbReference type="ARBA" id="ARBA00047690"/>
    </source>
</evidence>
<dbReference type="InterPro" id="IPR000537">
    <property type="entry name" value="UbiA_prenyltransferase"/>
</dbReference>
<feature type="transmembrane region" description="Helical" evidence="14">
    <location>
        <begin position="106"/>
        <end position="123"/>
    </location>
</feature>
<keyword evidence="7 14" id="KW-1133">Transmembrane helix</keyword>
<keyword evidence="8 14" id="KW-0350">Heme biosynthesis</keyword>
<comment type="similarity">
    <text evidence="14">Belongs to the UbiA prenyltransferase family. Protoheme IX farnesyltransferase subfamily.</text>
</comment>
<dbReference type="NCBIfam" id="TIGR01473">
    <property type="entry name" value="cyoE_ctaB"/>
    <property type="match status" value="1"/>
</dbReference>
<dbReference type="PANTHER" id="PTHR43448:SF7">
    <property type="entry name" value="4-HYDROXYBENZOATE SOLANESYLTRANSFERASE"/>
    <property type="match status" value="1"/>
</dbReference>
<evidence type="ECO:0000256" key="6">
    <source>
        <dbReference type="ARBA" id="ARBA00022692"/>
    </source>
</evidence>
<dbReference type="RefSeq" id="WP_160598528.1">
    <property type="nucleotide sequence ID" value="NZ_WTYS01000001.1"/>
</dbReference>
<evidence type="ECO:0000256" key="14">
    <source>
        <dbReference type="HAMAP-Rule" id="MF_00154"/>
    </source>
</evidence>
<evidence type="ECO:0000256" key="7">
    <source>
        <dbReference type="ARBA" id="ARBA00022989"/>
    </source>
</evidence>
<evidence type="ECO:0000256" key="9">
    <source>
        <dbReference type="ARBA" id="ARBA00023136"/>
    </source>
</evidence>
<dbReference type="EC" id="2.5.1.141" evidence="3 14"/>
<evidence type="ECO:0000256" key="8">
    <source>
        <dbReference type="ARBA" id="ARBA00023133"/>
    </source>
</evidence>
<evidence type="ECO:0000256" key="11">
    <source>
        <dbReference type="ARBA" id="ARBA00040810"/>
    </source>
</evidence>
<accession>A0A6I4SNQ5</accession>
<keyword evidence="4 14" id="KW-1003">Cell membrane</keyword>
<feature type="transmembrane region" description="Helical" evidence="14">
    <location>
        <begin position="57"/>
        <end position="77"/>
    </location>
</feature>
<feature type="transmembrane region" description="Helical" evidence="14">
    <location>
        <begin position="129"/>
        <end position="145"/>
    </location>
</feature>
<comment type="pathway">
    <text evidence="2 14">Porphyrin-containing compound metabolism; heme O biosynthesis; heme O from protoheme: step 1/1.</text>
</comment>
<gene>
    <name evidence="14" type="primary">ctaB</name>
    <name evidence="15" type="ORF">GRI36_11205</name>
</gene>
<feature type="transmembrane region" description="Helical" evidence="14">
    <location>
        <begin position="152"/>
        <end position="171"/>
    </location>
</feature>
<dbReference type="InterPro" id="IPR006369">
    <property type="entry name" value="Protohaem_IX_farnesylTrfase"/>
</dbReference>